<dbReference type="EMBL" id="IACT01001795">
    <property type="protein sequence ID" value="LAC21117.1"/>
    <property type="molecule type" value="mRNA"/>
</dbReference>
<feature type="domain" description="RCC1-like" evidence="4">
    <location>
        <begin position="110"/>
        <end position="470"/>
    </location>
</feature>
<feature type="compositionally biased region" description="Acidic residues" evidence="3">
    <location>
        <begin position="23"/>
        <end position="35"/>
    </location>
</feature>
<feature type="repeat" description="RCC1" evidence="2">
    <location>
        <begin position="248"/>
        <end position="323"/>
    </location>
</feature>
<dbReference type="AlphaFoldDB" id="A0A6A7FR81"/>
<dbReference type="GO" id="GO:0016020">
    <property type="term" value="C:membrane"/>
    <property type="evidence" value="ECO:0007669"/>
    <property type="project" value="TreeGrafter"/>
</dbReference>
<feature type="compositionally biased region" description="Basic and acidic residues" evidence="3">
    <location>
        <begin position="36"/>
        <end position="52"/>
    </location>
</feature>
<proteinExistence type="evidence at transcript level"/>
<dbReference type="PANTHER" id="PTHR46207">
    <property type="entry name" value="PROTEIN RCC2"/>
    <property type="match status" value="1"/>
</dbReference>
<dbReference type="PRINTS" id="PR00633">
    <property type="entry name" value="RCCNDNSATION"/>
</dbReference>
<organism evidence="5">
    <name type="scientific">Hirondellea gigas</name>
    <dbReference type="NCBI Taxonomy" id="1518452"/>
    <lineage>
        <taxon>Eukaryota</taxon>
        <taxon>Metazoa</taxon>
        <taxon>Ecdysozoa</taxon>
        <taxon>Arthropoda</taxon>
        <taxon>Crustacea</taxon>
        <taxon>Multicrustacea</taxon>
        <taxon>Malacostraca</taxon>
        <taxon>Eumalacostraca</taxon>
        <taxon>Peracarida</taxon>
        <taxon>Amphipoda</taxon>
        <taxon>Amphilochidea</taxon>
        <taxon>Lysianassida</taxon>
        <taxon>Lysianassidira</taxon>
        <taxon>Lysianassoidea</taxon>
        <taxon>Lysianassidae</taxon>
        <taxon>Hirondellea</taxon>
    </lineage>
</organism>
<dbReference type="PROSITE" id="PS00626">
    <property type="entry name" value="RCC1_2"/>
    <property type="match status" value="2"/>
</dbReference>
<dbReference type="InterPro" id="IPR009091">
    <property type="entry name" value="RCC1/BLIP-II"/>
</dbReference>
<feature type="repeat" description="RCC1" evidence="2">
    <location>
        <begin position="196"/>
        <end position="247"/>
    </location>
</feature>
<evidence type="ECO:0000313" key="5">
    <source>
        <dbReference type="EMBL" id="LAC21117.1"/>
    </source>
</evidence>
<feature type="repeat" description="RCC1" evidence="2">
    <location>
        <begin position="422"/>
        <end position="475"/>
    </location>
</feature>
<keyword evidence="1" id="KW-0677">Repeat</keyword>
<dbReference type="Gene3D" id="2.130.10.30">
    <property type="entry name" value="Regulator of chromosome condensation 1/beta-lactamase-inhibitor protein II"/>
    <property type="match status" value="2"/>
</dbReference>
<feature type="region of interest" description="Disordered" evidence="3">
    <location>
        <begin position="1"/>
        <end position="76"/>
    </location>
</feature>
<evidence type="ECO:0000256" key="3">
    <source>
        <dbReference type="SAM" id="MobiDB-lite"/>
    </source>
</evidence>
<feature type="compositionally biased region" description="Low complexity" evidence="3">
    <location>
        <begin position="58"/>
        <end position="71"/>
    </location>
</feature>
<dbReference type="PROSITE" id="PS50012">
    <property type="entry name" value="RCC1_3"/>
    <property type="match status" value="5"/>
</dbReference>
<dbReference type="InterPro" id="IPR000408">
    <property type="entry name" value="Reg_chr_condens"/>
</dbReference>
<name>A0A6A7FR81_9CRUS</name>
<feature type="repeat" description="RCC1" evidence="2">
    <location>
        <begin position="324"/>
        <end position="377"/>
    </location>
</feature>
<evidence type="ECO:0000256" key="1">
    <source>
        <dbReference type="ARBA" id="ARBA00022737"/>
    </source>
</evidence>
<dbReference type="GO" id="GO:0031267">
    <property type="term" value="F:small GTPase binding"/>
    <property type="evidence" value="ECO:0007669"/>
    <property type="project" value="TreeGrafter"/>
</dbReference>
<evidence type="ECO:0000256" key="2">
    <source>
        <dbReference type="PROSITE-ProRule" id="PRU00235"/>
    </source>
</evidence>
<sequence length="492" mass="53405">MTPEKRIAEDEATGQEAKRLKEDTDDAVEENADNNEDQKEENADNEEQKAATEETTQEDNNSQDSAASSSDTDSKSVVPLSQECGLLVLSGCVQWNLIGRRNQKPAASMQHFAPRRVKAFADIKVVAVASHCSAAHAVIITQEGKVWTMGRNEKGQLGVGDCDDHAGPKQLESLSDVVIVAAACGRNHTLFLSNMGIVYACGDNKSGQCGVGNNSALILTPQKIDFKDAKILKVACGAEFSMIVDKRGYLYSFGCPEYGQLGHNTDGKYFVTSNKLSFQFETSPRRIPVFVECNKGGHPSAVPDVQIVDVACGNNHTVVLDSKKRAYAWGFGGYGRLGHAEPKDEMIPRLIKFFDGHNRGVLKIFSGGSFTIANTELGVYLWGQTKRTGEANMYPKPIQDLYGWNVRSIGCSVTSIVIAADDTVIAWGPSPTYGELGLGDNIKSSTTPEECKLLNGVYVHQVTCSAGFTLYVARNDSEQDKTLLAKLKEITV</sequence>
<evidence type="ECO:0000259" key="4">
    <source>
        <dbReference type="Pfam" id="PF25390"/>
    </source>
</evidence>
<reference evidence="5" key="1">
    <citation type="submission" date="2017-11" db="EMBL/GenBank/DDBJ databases">
        <title>The sensing device of the deep-sea amphipod.</title>
        <authorList>
            <person name="Kobayashi H."/>
            <person name="Nagahama T."/>
            <person name="Arai W."/>
            <person name="Sasagawa Y."/>
            <person name="Umeda M."/>
            <person name="Hayashi T."/>
            <person name="Nikaido I."/>
            <person name="Watanabe H."/>
            <person name="Oguri K."/>
            <person name="Kitazato H."/>
            <person name="Fujioka K."/>
            <person name="Kido Y."/>
            <person name="Takami H."/>
        </authorList>
    </citation>
    <scope>NUCLEOTIDE SEQUENCE</scope>
    <source>
        <tissue evidence="5">Whole body</tissue>
    </source>
</reference>
<dbReference type="PANTHER" id="PTHR46207:SF1">
    <property type="entry name" value="PROTEIN RCC2"/>
    <property type="match status" value="1"/>
</dbReference>
<accession>A0A6A7FR81</accession>
<dbReference type="SUPFAM" id="SSF50985">
    <property type="entry name" value="RCC1/BLIP-II"/>
    <property type="match status" value="1"/>
</dbReference>
<dbReference type="Pfam" id="PF25390">
    <property type="entry name" value="WD40_RLD"/>
    <property type="match status" value="1"/>
</dbReference>
<protein>
    <submittedName>
        <fullName evidence="5">Protein RCC2 homolog</fullName>
    </submittedName>
</protein>
<dbReference type="InterPro" id="IPR058923">
    <property type="entry name" value="RCC1-like_dom"/>
</dbReference>
<dbReference type="InterPro" id="IPR028641">
    <property type="entry name" value="RCC2"/>
</dbReference>
<feature type="repeat" description="RCC1" evidence="2">
    <location>
        <begin position="144"/>
        <end position="195"/>
    </location>
</feature>